<protein>
    <submittedName>
        <fullName evidence="2">Uncharacterized protein</fullName>
    </submittedName>
</protein>
<evidence type="ECO:0000313" key="3">
    <source>
        <dbReference type="Proteomes" id="UP000324222"/>
    </source>
</evidence>
<feature type="region of interest" description="Disordered" evidence="1">
    <location>
        <begin position="49"/>
        <end position="93"/>
    </location>
</feature>
<name>A0A5B7FYJ1_PORTR</name>
<keyword evidence="3" id="KW-1185">Reference proteome</keyword>
<reference evidence="2 3" key="1">
    <citation type="submission" date="2019-05" db="EMBL/GenBank/DDBJ databases">
        <title>Another draft genome of Portunus trituberculatus and its Hox gene families provides insights of decapod evolution.</title>
        <authorList>
            <person name="Jeong J.-H."/>
            <person name="Song I."/>
            <person name="Kim S."/>
            <person name="Choi T."/>
            <person name="Kim D."/>
            <person name="Ryu S."/>
            <person name="Kim W."/>
        </authorList>
    </citation>
    <scope>NUCLEOTIDE SEQUENCE [LARGE SCALE GENOMIC DNA]</scope>
    <source>
        <tissue evidence="2">Muscle</tissue>
    </source>
</reference>
<sequence>MHLPDTQTAGGGNTCNNYVWWVRKALEELKYEAMDGVKVKAATRAYNARRRRTKDSFPKSQSRSSRYESSQGHTLSLRCASPTTERSSETASE</sequence>
<proteinExistence type="predicted"/>
<feature type="compositionally biased region" description="Polar residues" evidence="1">
    <location>
        <begin position="81"/>
        <end position="93"/>
    </location>
</feature>
<dbReference type="EMBL" id="VSRR010009486">
    <property type="protein sequence ID" value="MPC50415.1"/>
    <property type="molecule type" value="Genomic_DNA"/>
</dbReference>
<organism evidence="2 3">
    <name type="scientific">Portunus trituberculatus</name>
    <name type="common">Swimming crab</name>
    <name type="synonym">Neptunus trituberculatus</name>
    <dbReference type="NCBI Taxonomy" id="210409"/>
    <lineage>
        <taxon>Eukaryota</taxon>
        <taxon>Metazoa</taxon>
        <taxon>Ecdysozoa</taxon>
        <taxon>Arthropoda</taxon>
        <taxon>Crustacea</taxon>
        <taxon>Multicrustacea</taxon>
        <taxon>Malacostraca</taxon>
        <taxon>Eumalacostraca</taxon>
        <taxon>Eucarida</taxon>
        <taxon>Decapoda</taxon>
        <taxon>Pleocyemata</taxon>
        <taxon>Brachyura</taxon>
        <taxon>Eubrachyura</taxon>
        <taxon>Portunoidea</taxon>
        <taxon>Portunidae</taxon>
        <taxon>Portuninae</taxon>
        <taxon>Portunus</taxon>
    </lineage>
</organism>
<dbReference type="AlphaFoldDB" id="A0A5B7FYJ1"/>
<evidence type="ECO:0000313" key="2">
    <source>
        <dbReference type="EMBL" id="MPC50415.1"/>
    </source>
</evidence>
<accession>A0A5B7FYJ1</accession>
<feature type="compositionally biased region" description="Low complexity" evidence="1">
    <location>
        <begin position="60"/>
        <end position="71"/>
    </location>
</feature>
<comment type="caution">
    <text evidence="2">The sequence shown here is derived from an EMBL/GenBank/DDBJ whole genome shotgun (WGS) entry which is preliminary data.</text>
</comment>
<gene>
    <name evidence="2" type="ORF">E2C01_044243</name>
</gene>
<evidence type="ECO:0000256" key="1">
    <source>
        <dbReference type="SAM" id="MobiDB-lite"/>
    </source>
</evidence>
<dbReference type="Proteomes" id="UP000324222">
    <property type="component" value="Unassembled WGS sequence"/>
</dbReference>